<reference evidence="12 13" key="1">
    <citation type="submission" date="2018-02" db="EMBL/GenBank/DDBJ databases">
        <title>The genomes of Aspergillus section Nigri reveals drivers in fungal speciation.</title>
        <authorList>
            <consortium name="DOE Joint Genome Institute"/>
            <person name="Vesth T.C."/>
            <person name="Nybo J."/>
            <person name="Theobald S."/>
            <person name="Brandl J."/>
            <person name="Frisvad J.C."/>
            <person name="Nielsen K.F."/>
            <person name="Lyhne E.K."/>
            <person name="Kogle M.E."/>
            <person name="Kuo A."/>
            <person name="Riley R."/>
            <person name="Clum A."/>
            <person name="Nolan M."/>
            <person name="Lipzen A."/>
            <person name="Salamov A."/>
            <person name="Henrissat B."/>
            <person name="Wiebenga A."/>
            <person name="De vries R.P."/>
            <person name="Grigoriev I.V."/>
            <person name="Mortensen U.H."/>
            <person name="Andersen M.R."/>
            <person name="Baker S.E."/>
        </authorList>
    </citation>
    <scope>NUCLEOTIDE SEQUENCE [LARGE SCALE GENOMIC DNA]</scope>
    <source>
        <strain evidence="12 13">CBS 707.79</strain>
    </source>
</reference>
<evidence type="ECO:0000256" key="3">
    <source>
        <dbReference type="ARBA" id="ARBA00017291"/>
    </source>
</evidence>
<accession>A0A319DGT0</accession>
<dbReference type="VEuPathDB" id="FungiDB:BO71DRAFT_396995"/>
<dbReference type="PIRSF" id="PIRSF017290">
    <property type="entry name" value="ROT1_prd"/>
    <property type="match status" value="1"/>
</dbReference>
<comment type="subcellular location">
    <subcellularLocation>
        <location evidence="1">Endoplasmic reticulum membrane</location>
        <topology evidence="1">Single-pass type I membrane protein</topology>
    </subcellularLocation>
</comment>
<evidence type="ECO:0000256" key="11">
    <source>
        <dbReference type="SAM" id="SignalP"/>
    </source>
</evidence>
<dbReference type="OrthoDB" id="5327821at2759"/>
<evidence type="ECO:0000256" key="9">
    <source>
        <dbReference type="ARBA" id="ARBA00024969"/>
    </source>
</evidence>
<dbReference type="Proteomes" id="UP000247810">
    <property type="component" value="Unassembled WGS sequence"/>
</dbReference>
<keyword evidence="8 10" id="KW-0472">Membrane</keyword>
<keyword evidence="7" id="KW-1133">Transmembrane helix</keyword>
<dbReference type="EMBL" id="KZ825836">
    <property type="protein sequence ID" value="PYH96529.1"/>
    <property type="molecule type" value="Genomic_DNA"/>
</dbReference>
<evidence type="ECO:0000256" key="8">
    <source>
        <dbReference type="ARBA" id="ARBA00023136"/>
    </source>
</evidence>
<keyword evidence="6 10" id="KW-0256">Endoplasmic reticulum</keyword>
<proteinExistence type="inferred from homology"/>
<evidence type="ECO:0000256" key="1">
    <source>
        <dbReference type="ARBA" id="ARBA00004115"/>
    </source>
</evidence>
<protein>
    <recommendedName>
        <fullName evidence="3 10">Protein ROT1</fullName>
    </recommendedName>
</protein>
<dbReference type="GO" id="GO:0051082">
    <property type="term" value="F:unfolded protein binding"/>
    <property type="evidence" value="ECO:0007669"/>
    <property type="project" value="TreeGrafter"/>
</dbReference>
<dbReference type="Pfam" id="PF10681">
    <property type="entry name" value="Rot1"/>
    <property type="match status" value="1"/>
</dbReference>
<evidence type="ECO:0000256" key="10">
    <source>
        <dbReference type="PIRNR" id="PIRNR017290"/>
    </source>
</evidence>
<dbReference type="AlphaFoldDB" id="A0A319DGT0"/>
<gene>
    <name evidence="12" type="ORF">BO71DRAFT_396995</name>
</gene>
<evidence type="ECO:0000313" key="13">
    <source>
        <dbReference type="Proteomes" id="UP000247810"/>
    </source>
</evidence>
<evidence type="ECO:0000256" key="5">
    <source>
        <dbReference type="ARBA" id="ARBA00022729"/>
    </source>
</evidence>
<dbReference type="GO" id="GO:0005789">
    <property type="term" value="C:endoplasmic reticulum membrane"/>
    <property type="evidence" value="ECO:0007669"/>
    <property type="project" value="UniProtKB-SubCell"/>
</dbReference>
<evidence type="ECO:0000256" key="7">
    <source>
        <dbReference type="ARBA" id="ARBA00022989"/>
    </source>
</evidence>
<evidence type="ECO:0000256" key="2">
    <source>
        <dbReference type="ARBA" id="ARBA00007149"/>
    </source>
</evidence>
<evidence type="ECO:0000313" key="12">
    <source>
        <dbReference type="EMBL" id="PYH96529.1"/>
    </source>
</evidence>
<keyword evidence="13" id="KW-1185">Reference proteome</keyword>
<comment type="similarity">
    <text evidence="2 10">Belongs to the ROT1 family.</text>
</comment>
<dbReference type="GO" id="GO:0006458">
    <property type="term" value="P:'de novo' protein folding"/>
    <property type="evidence" value="ECO:0007669"/>
    <property type="project" value="InterPro"/>
</dbReference>
<dbReference type="STRING" id="1448320.A0A319DGT0"/>
<feature type="signal peptide" evidence="11">
    <location>
        <begin position="1"/>
        <end position="17"/>
    </location>
</feature>
<comment type="function">
    <text evidence="9 10">Required for normal levels of the cell wall 1,6-beta-glucan. Involved in a protein folding machinery chaperoning proteins acting in various physiological processes including cell wall synthesis and lysis of autophagic bodies.</text>
</comment>
<evidence type="ECO:0000256" key="6">
    <source>
        <dbReference type="ARBA" id="ARBA00022824"/>
    </source>
</evidence>
<sequence>MIAGYLFFSLLLAIASATSVSDLVGTWTTKSRKVVTGPGFYDPIHDKFLEPNLTGISYSFTLDGYYEEAYYRAIANPQDPSCPKGVMQWQHGTFRVNKDGSMDLTPIAVDGRQLLSDPCESPKGAYTRYNQTEHLKSFRVSVDPYHGVQRLDLNSFDGSPMHPMYLVYRPPQMLPTDTLNPIGTGKPKAKGKRRVKRDTESAFSMKNLVNRETIGDPDRWLWVGVFMTAIGGMTLFRS</sequence>
<keyword evidence="4" id="KW-0812">Transmembrane</keyword>
<organism evidence="12 13">
    <name type="scientific">Aspergillus ellipticus CBS 707.79</name>
    <dbReference type="NCBI Taxonomy" id="1448320"/>
    <lineage>
        <taxon>Eukaryota</taxon>
        <taxon>Fungi</taxon>
        <taxon>Dikarya</taxon>
        <taxon>Ascomycota</taxon>
        <taxon>Pezizomycotina</taxon>
        <taxon>Eurotiomycetes</taxon>
        <taxon>Eurotiomycetidae</taxon>
        <taxon>Eurotiales</taxon>
        <taxon>Aspergillaceae</taxon>
        <taxon>Aspergillus</taxon>
        <taxon>Aspergillus subgen. Circumdati</taxon>
    </lineage>
</organism>
<name>A0A319DGT0_9EURO</name>
<dbReference type="PANTHER" id="PTHR28090:SF1">
    <property type="entry name" value="PROTEIN ROT1"/>
    <property type="match status" value="1"/>
</dbReference>
<dbReference type="PANTHER" id="PTHR28090">
    <property type="entry name" value="PROTEIN ROT1"/>
    <property type="match status" value="1"/>
</dbReference>
<evidence type="ECO:0000256" key="4">
    <source>
        <dbReference type="ARBA" id="ARBA00022692"/>
    </source>
</evidence>
<keyword evidence="5 11" id="KW-0732">Signal</keyword>
<dbReference type="InterPro" id="IPR019623">
    <property type="entry name" value="Rot1"/>
</dbReference>
<feature type="chain" id="PRO_5016316522" description="Protein ROT1" evidence="11">
    <location>
        <begin position="18"/>
        <end position="238"/>
    </location>
</feature>